<protein>
    <submittedName>
        <fullName evidence="2">Uncharacterized protein</fullName>
    </submittedName>
</protein>
<reference evidence="3" key="1">
    <citation type="submission" date="2007-11" db="EMBL/GenBank/DDBJ databases">
        <authorList>
            <consortium name="The Broad Institute Genome Sequencing Platform"/>
            <person name="Volkman S.K."/>
            <person name="Daily J.P."/>
            <person name="Sarr O."/>
            <person name="Ndiaye D."/>
            <person name="Ndir O."/>
            <person name="Mboup S."/>
            <person name="Lukens A."/>
            <person name="Stange-Thomann N."/>
            <person name="Mauceli E."/>
            <person name="Gnerre S."/>
            <person name="Jaffe D."/>
            <person name="Zainoun J."/>
            <person name="Wiegand R.C."/>
            <person name="Birren B."/>
            <person name="Galagan J."/>
            <person name="Lander E."/>
            <person name="Wirth D.F."/>
        </authorList>
    </citation>
    <scope>NUCLEOTIDE SEQUENCE [LARGE SCALE GENOMIC DNA]</scope>
    <source>
        <strain evidence="3">7G8</strain>
    </source>
</reference>
<dbReference type="EMBL" id="KE123644">
    <property type="protein sequence ID" value="EUR63554.1"/>
    <property type="molecule type" value="Genomic_DNA"/>
</dbReference>
<keyword evidence="1" id="KW-0812">Transmembrane</keyword>
<proteinExistence type="predicted"/>
<dbReference type="AlphaFoldDB" id="W7F1D5"/>
<reference evidence="2 3" key="2">
    <citation type="submission" date="2013-02" db="EMBL/GenBank/DDBJ databases">
        <title>The Genome Sequence of Plasmodium falciparum 7G8.</title>
        <authorList>
            <consortium name="The Broad Institute Genome Sequencing Platform"/>
            <consortium name="The Broad Institute Genome Sequencing Center for Infectious Disease"/>
            <person name="Neafsey D."/>
            <person name="Cheeseman I."/>
            <person name="Volkman S."/>
            <person name="Adams J."/>
            <person name="Walker B."/>
            <person name="Young S.K."/>
            <person name="Zeng Q."/>
            <person name="Gargeya S."/>
            <person name="Fitzgerald M."/>
            <person name="Haas B."/>
            <person name="Abouelleil A."/>
            <person name="Alvarado L."/>
            <person name="Arachchi H.M."/>
            <person name="Berlin A.M."/>
            <person name="Chapman S.B."/>
            <person name="Dewar J."/>
            <person name="Goldberg J."/>
            <person name="Griggs A."/>
            <person name="Gujja S."/>
            <person name="Hansen M."/>
            <person name="Howarth C."/>
            <person name="Imamovic A."/>
            <person name="Larimer J."/>
            <person name="McCowan C."/>
            <person name="Murphy C."/>
            <person name="Neiman D."/>
            <person name="Pearson M."/>
            <person name="Priest M."/>
            <person name="Roberts A."/>
            <person name="Saif S."/>
            <person name="Shea T."/>
            <person name="Sisk P."/>
            <person name="Sykes S."/>
            <person name="Wortman J."/>
            <person name="Nusbaum C."/>
            <person name="Birren B."/>
        </authorList>
    </citation>
    <scope>NUCLEOTIDE SEQUENCE [LARGE SCALE GENOMIC DNA]</scope>
    <source>
        <strain evidence="2 3">7G8</strain>
    </source>
</reference>
<evidence type="ECO:0000313" key="3">
    <source>
        <dbReference type="Proteomes" id="UP000030688"/>
    </source>
</evidence>
<dbReference type="Proteomes" id="UP000030688">
    <property type="component" value="Unassembled WGS sequence"/>
</dbReference>
<accession>W7F1D5</accession>
<keyword evidence="1" id="KW-1133">Transmembrane helix</keyword>
<evidence type="ECO:0000256" key="1">
    <source>
        <dbReference type="SAM" id="Phobius"/>
    </source>
</evidence>
<name>W7F1D5_PLAF8</name>
<feature type="transmembrane region" description="Helical" evidence="1">
    <location>
        <begin position="50"/>
        <end position="70"/>
    </location>
</feature>
<evidence type="ECO:0000313" key="2">
    <source>
        <dbReference type="EMBL" id="EUR63554.1"/>
    </source>
</evidence>
<keyword evidence="1" id="KW-0472">Membrane</keyword>
<gene>
    <name evidence="2" type="ORF">PFBG_05302</name>
</gene>
<sequence>MNRNIKNHEFHKVCIIFHFDNKLNRKLYEKHKKLYSADYKLIIKKLTKEYNSPLFLSFKIFYSIIVYRFIK</sequence>
<organism evidence="2 3">
    <name type="scientific">Plasmodium falciparum (isolate 7G8)</name>
    <dbReference type="NCBI Taxonomy" id="57266"/>
    <lineage>
        <taxon>Eukaryota</taxon>
        <taxon>Sar</taxon>
        <taxon>Alveolata</taxon>
        <taxon>Apicomplexa</taxon>
        <taxon>Aconoidasida</taxon>
        <taxon>Haemosporida</taxon>
        <taxon>Plasmodiidae</taxon>
        <taxon>Plasmodium</taxon>
        <taxon>Plasmodium (Laverania)</taxon>
    </lineage>
</organism>